<dbReference type="AlphaFoldDB" id="A0AAW1SDB0"/>
<dbReference type="Gene3D" id="2.30.30.60">
    <property type="match status" value="1"/>
</dbReference>
<feature type="compositionally biased region" description="Basic and acidic residues" evidence="6">
    <location>
        <begin position="248"/>
        <end position="257"/>
    </location>
</feature>
<dbReference type="GO" id="GO:0005886">
    <property type="term" value="C:plasma membrane"/>
    <property type="evidence" value="ECO:0007669"/>
    <property type="project" value="TreeGrafter"/>
</dbReference>
<dbReference type="GO" id="GO:0006820">
    <property type="term" value="P:monoatomic anion transport"/>
    <property type="evidence" value="ECO:0007669"/>
    <property type="project" value="TreeGrafter"/>
</dbReference>
<evidence type="ECO:0000259" key="8">
    <source>
        <dbReference type="PROSITE" id="PS50222"/>
    </source>
</evidence>
<evidence type="ECO:0000256" key="3">
    <source>
        <dbReference type="ARBA" id="ARBA00022692"/>
    </source>
</evidence>
<comment type="similarity">
    <text evidence="2">Belongs to the MscS (TC 1.A.23) family.</text>
</comment>
<feature type="transmembrane region" description="Helical" evidence="7">
    <location>
        <begin position="450"/>
        <end position="470"/>
    </location>
</feature>
<sequence length="698" mass="77831">MLIFGITHLIMDPNEMQQRWMYLEVWRWGLFLAGVAPAYWLSEAAVHAASLLVETKLFTVHNAMLMAMAVSLRRPASRLVRSALLILLFVVSFQDGIERPELVQWGWNMVFKALVCLTLFCATDLLKTLAAKSLARTFHKEAHFAKMQDALEKEYILHALSQPRPHTVLEAEIAELHASRAAPGVLQQAANMKRVRSMSRAMNTGFEILRAAAGASLPLLPQTGSPKIAAARRASQAPARVTEAGDADFARSRRQGDEPEDGPCAAPANPSIRRGSILSTGKRGTQQSEAHALHTADRQELLRRVHNLERHMRENKLRFTFTDALGRAQSDTNDQVTSRREAKRLALSLFWNVRAEFSRDYITREDLDFFLEGEATVRAMRVLDTDGDGRISLGEMRDAVIVIYRERKNLAFTLKDTRTVVGKVELIFACALHSISVFFYLLIFNVDVSQVWMAVSSCLLGFVFVFGNSIRNLYEAVIFLFVVHPFDVGDVLLLGNGEWHQVESIALQATTLLRWDGVKIWYPNAKLLLEPVMNVARSNNRWEGFKALVDIITPASVFEAVDAAVTAHMKSEKAATEFTGEHICVANFATDPQKVTLCVWWEFSHPGENLRRMSRARHSLYMVIVGTLVAHGVRYTLPPYQGMPPWQSAPPTRGTPGDTAGYPGGVLASAAGGEEPLRPPGEGEKYMPAFVRKAALKL</sequence>
<evidence type="ECO:0000256" key="6">
    <source>
        <dbReference type="SAM" id="MobiDB-lite"/>
    </source>
</evidence>
<feature type="compositionally biased region" description="Polar residues" evidence="6">
    <location>
        <begin position="277"/>
        <end position="289"/>
    </location>
</feature>
<protein>
    <recommendedName>
        <fullName evidence="8">EF-hand domain-containing protein</fullName>
    </recommendedName>
</protein>
<feature type="region of interest" description="Disordered" evidence="6">
    <location>
        <begin position="644"/>
        <end position="663"/>
    </location>
</feature>
<dbReference type="EMBL" id="JALJOU010000004">
    <property type="protein sequence ID" value="KAK9844135.1"/>
    <property type="molecule type" value="Genomic_DNA"/>
</dbReference>
<evidence type="ECO:0000256" key="2">
    <source>
        <dbReference type="ARBA" id="ARBA00008017"/>
    </source>
</evidence>
<feature type="region of interest" description="Disordered" evidence="6">
    <location>
        <begin position="228"/>
        <end position="294"/>
    </location>
</feature>
<evidence type="ECO:0000256" key="5">
    <source>
        <dbReference type="ARBA" id="ARBA00023136"/>
    </source>
</evidence>
<dbReference type="SUPFAM" id="SSF50182">
    <property type="entry name" value="Sm-like ribonucleoproteins"/>
    <property type="match status" value="1"/>
</dbReference>
<dbReference type="InterPro" id="IPR018247">
    <property type="entry name" value="EF_Hand_1_Ca_BS"/>
</dbReference>
<reference evidence="9 10" key="1">
    <citation type="journal article" date="2024" name="Nat. Commun.">
        <title>Phylogenomics reveals the evolutionary origins of lichenization in chlorophyte algae.</title>
        <authorList>
            <person name="Puginier C."/>
            <person name="Libourel C."/>
            <person name="Otte J."/>
            <person name="Skaloud P."/>
            <person name="Haon M."/>
            <person name="Grisel S."/>
            <person name="Petersen M."/>
            <person name="Berrin J.G."/>
            <person name="Delaux P.M."/>
            <person name="Dal Grande F."/>
            <person name="Keller J."/>
        </authorList>
    </citation>
    <scope>NUCLEOTIDE SEQUENCE [LARGE SCALE GENOMIC DNA]</scope>
    <source>
        <strain evidence="9 10">SAG 245.80</strain>
    </source>
</reference>
<name>A0AAW1SDB0_9CHLO</name>
<accession>A0AAW1SDB0</accession>
<feature type="domain" description="EF-hand" evidence="8">
    <location>
        <begin position="371"/>
        <end position="406"/>
    </location>
</feature>
<dbReference type="InterPro" id="IPR002048">
    <property type="entry name" value="EF_hand_dom"/>
</dbReference>
<dbReference type="Proteomes" id="UP001445335">
    <property type="component" value="Unassembled WGS sequence"/>
</dbReference>
<dbReference type="InterPro" id="IPR016688">
    <property type="entry name" value="MscS-like_plants/fungi"/>
</dbReference>
<evidence type="ECO:0000256" key="4">
    <source>
        <dbReference type="ARBA" id="ARBA00022989"/>
    </source>
</evidence>
<evidence type="ECO:0000313" key="9">
    <source>
        <dbReference type="EMBL" id="KAK9844135.1"/>
    </source>
</evidence>
<dbReference type="PROSITE" id="PS00018">
    <property type="entry name" value="EF_HAND_1"/>
    <property type="match status" value="1"/>
</dbReference>
<evidence type="ECO:0000256" key="1">
    <source>
        <dbReference type="ARBA" id="ARBA00004141"/>
    </source>
</evidence>
<dbReference type="GO" id="GO:0005509">
    <property type="term" value="F:calcium ion binding"/>
    <property type="evidence" value="ECO:0007669"/>
    <property type="project" value="InterPro"/>
</dbReference>
<dbReference type="GO" id="GO:0008381">
    <property type="term" value="F:mechanosensitive monoatomic ion channel activity"/>
    <property type="evidence" value="ECO:0007669"/>
    <property type="project" value="TreeGrafter"/>
</dbReference>
<dbReference type="PANTHER" id="PTHR31618">
    <property type="entry name" value="MECHANOSENSITIVE ION CHANNEL PROTEIN 5"/>
    <property type="match status" value="1"/>
</dbReference>
<keyword evidence="3 7" id="KW-0812">Transmembrane</keyword>
<keyword evidence="10" id="KW-1185">Reference proteome</keyword>
<dbReference type="InterPro" id="IPR023408">
    <property type="entry name" value="MscS_beta-dom_sf"/>
</dbReference>
<feature type="transmembrane region" description="Helical" evidence="7">
    <location>
        <begin position="424"/>
        <end position="444"/>
    </location>
</feature>
<feature type="compositionally biased region" description="Low complexity" evidence="6">
    <location>
        <begin position="229"/>
        <end position="240"/>
    </location>
</feature>
<proteinExistence type="inferred from homology"/>
<evidence type="ECO:0000256" key="7">
    <source>
        <dbReference type="SAM" id="Phobius"/>
    </source>
</evidence>
<evidence type="ECO:0000313" key="10">
    <source>
        <dbReference type="Proteomes" id="UP001445335"/>
    </source>
</evidence>
<dbReference type="InterPro" id="IPR006685">
    <property type="entry name" value="MscS_channel_2nd"/>
</dbReference>
<comment type="subcellular location">
    <subcellularLocation>
        <location evidence="1">Membrane</location>
        <topology evidence="1">Multi-pass membrane protein</topology>
    </subcellularLocation>
</comment>
<dbReference type="Pfam" id="PF00924">
    <property type="entry name" value="MS_channel_2nd"/>
    <property type="match status" value="1"/>
</dbReference>
<dbReference type="PROSITE" id="PS50222">
    <property type="entry name" value="EF_HAND_2"/>
    <property type="match status" value="1"/>
</dbReference>
<keyword evidence="5 7" id="KW-0472">Membrane</keyword>
<keyword evidence="4 7" id="KW-1133">Transmembrane helix</keyword>
<comment type="caution">
    <text evidence="9">The sequence shown here is derived from an EMBL/GenBank/DDBJ whole genome shotgun (WGS) entry which is preliminary data.</text>
</comment>
<dbReference type="PANTHER" id="PTHR31618:SF1">
    <property type="entry name" value="EF-HAND DOMAIN-CONTAINING PROTEIN"/>
    <property type="match status" value="1"/>
</dbReference>
<dbReference type="InterPro" id="IPR010920">
    <property type="entry name" value="LSM_dom_sf"/>
</dbReference>
<gene>
    <name evidence="9" type="ORF">WJX81_005562</name>
</gene>
<organism evidence="9 10">
    <name type="scientific">Elliptochloris bilobata</name>
    <dbReference type="NCBI Taxonomy" id="381761"/>
    <lineage>
        <taxon>Eukaryota</taxon>
        <taxon>Viridiplantae</taxon>
        <taxon>Chlorophyta</taxon>
        <taxon>core chlorophytes</taxon>
        <taxon>Trebouxiophyceae</taxon>
        <taxon>Trebouxiophyceae incertae sedis</taxon>
        <taxon>Elliptochloris clade</taxon>
        <taxon>Elliptochloris</taxon>
    </lineage>
</organism>